<accession>A0A6I3LI04</accession>
<dbReference type="Proteomes" id="UP000438760">
    <property type="component" value="Unassembled WGS sequence"/>
</dbReference>
<proteinExistence type="predicted"/>
<dbReference type="RefSeq" id="WP_155093208.1">
    <property type="nucleotide sequence ID" value="NZ_WMJX01000050.1"/>
</dbReference>
<evidence type="ECO:0000256" key="1">
    <source>
        <dbReference type="SAM" id="Phobius"/>
    </source>
</evidence>
<evidence type="ECO:0000313" key="3">
    <source>
        <dbReference type="Proteomes" id="UP000438760"/>
    </source>
</evidence>
<feature type="transmembrane region" description="Helical" evidence="1">
    <location>
        <begin position="47"/>
        <end position="65"/>
    </location>
</feature>
<keyword evidence="3" id="KW-1185">Reference proteome</keyword>
<comment type="caution">
    <text evidence="2">The sequence shown here is derived from an EMBL/GenBank/DDBJ whole genome shotgun (WGS) entry which is preliminary data.</text>
</comment>
<evidence type="ECO:0000313" key="2">
    <source>
        <dbReference type="EMBL" id="MTG99209.1"/>
    </source>
</evidence>
<keyword evidence="1" id="KW-0812">Transmembrane</keyword>
<name>A0A6I3LI04_9FLAO</name>
<gene>
    <name evidence="2" type="ORF">GJV76_13915</name>
</gene>
<keyword evidence="1" id="KW-0472">Membrane</keyword>
<organism evidence="2 3">
    <name type="scientific">Myroides albus</name>
    <dbReference type="NCBI Taxonomy" id="2562892"/>
    <lineage>
        <taxon>Bacteria</taxon>
        <taxon>Pseudomonadati</taxon>
        <taxon>Bacteroidota</taxon>
        <taxon>Flavobacteriia</taxon>
        <taxon>Flavobacteriales</taxon>
        <taxon>Flavobacteriaceae</taxon>
        <taxon>Myroides</taxon>
    </lineage>
</organism>
<feature type="transmembrane region" description="Helical" evidence="1">
    <location>
        <begin position="124"/>
        <end position="146"/>
    </location>
</feature>
<feature type="transmembrane region" description="Helical" evidence="1">
    <location>
        <begin position="91"/>
        <end position="112"/>
    </location>
</feature>
<dbReference type="OrthoDB" id="9858742at2"/>
<dbReference type="EMBL" id="WMJX01000050">
    <property type="protein sequence ID" value="MTG99209.1"/>
    <property type="molecule type" value="Genomic_DNA"/>
</dbReference>
<sequence>MSFFRKNSMWLNYLAKKETKSNHPNLYDSTLTKITDKFSDLFSHKNSWFTVFLLVFLFFCSSMFIDINTINIVNLDIATVKLLVDQRTTNITGIISISLVVVGFLITNLAIKNPTTFALLFKKSLLYLTIYLTLSTIICFIILSTYRETLAEFYFTRMVLAGTYLSLIIIILIGVLFRKIILFSNENELNKLLEKELIKVAKEELKLSLVKANSFKIYKRKIETLGLKYADNTILIDFNRLLYHNPKTEYKVKNKSKYLIDVNLLLLKWLIQSSKIKIESYSGVTLFKQNNIELNTIFKLKENERLSWVHRILLPFLTFRTSNKELSYTNIYLDDIKRKVLQSVKNNNSTELDKSLNTLLELYKLQIETEKKHEGR</sequence>
<dbReference type="AlphaFoldDB" id="A0A6I3LI04"/>
<feature type="transmembrane region" description="Helical" evidence="1">
    <location>
        <begin position="158"/>
        <end position="177"/>
    </location>
</feature>
<evidence type="ECO:0008006" key="4">
    <source>
        <dbReference type="Google" id="ProtNLM"/>
    </source>
</evidence>
<reference evidence="2 3" key="1">
    <citation type="submission" date="2019-11" db="EMBL/GenBank/DDBJ databases">
        <title>Genome of Strain BIT-d1.</title>
        <authorList>
            <person name="Yang Y."/>
        </authorList>
    </citation>
    <scope>NUCLEOTIDE SEQUENCE [LARGE SCALE GENOMIC DNA]</scope>
    <source>
        <strain evidence="2 3">BIT-d1</strain>
    </source>
</reference>
<protein>
    <recommendedName>
        <fullName evidence="4">DUF2254 domain-containing protein</fullName>
    </recommendedName>
</protein>
<keyword evidence="1" id="KW-1133">Transmembrane helix</keyword>